<dbReference type="InterPro" id="IPR029063">
    <property type="entry name" value="SAM-dependent_MTases_sf"/>
</dbReference>
<feature type="domain" description="Methyltransferase" evidence="1">
    <location>
        <begin position="61"/>
        <end position="157"/>
    </location>
</feature>
<protein>
    <submittedName>
        <fullName evidence="2">Methyltransferase domain-containing protein</fullName>
    </submittedName>
</protein>
<evidence type="ECO:0000259" key="1">
    <source>
        <dbReference type="Pfam" id="PF13649"/>
    </source>
</evidence>
<dbReference type="GO" id="GO:0008168">
    <property type="term" value="F:methyltransferase activity"/>
    <property type="evidence" value="ECO:0007669"/>
    <property type="project" value="UniProtKB-KW"/>
</dbReference>
<keyword evidence="3" id="KW-1185">Reference proteome</keyword>
<keyword evidence="2" id="KW-0808">Transferase</keyword>
<dbReference type="EMBL" id="VDMN01000001">
    <property type="protein sequence ID" value="TNM64759.1"/>
    <property type="molecule type" value="Genomic_DNA"/>
</dbReference>
<dbReference type="InterPro" id="IPR041698">
    <property type="entry name" value="Methyltransf_25"/>
</dbReference>
<evidence type="ECO:0000313" key="2">
    <source>
        <dbReference type="EMBL" id="TNM64759.1"/>
    </source>
</evidence>
<accession>A0A5C4XNH8</accession>
<dbReference type="AlphaFoldDB" id="A0A5C4XNH8"/>
<comment type="caution">
    <text evidence="2">The sequence shown here is derived from an EMBL/GenBank/DDBJ whole genome shotgun (WGS) entry which is preliminary data.</text>
</comment>
<gene>
    <name evidence="2" type="ORF">FHP24_00120</name>
</gene>
<dbReference type="OrthoDB" id="9805585at2"/>
<dbReference type="Proteomes" id="UP000311605">
    <property type="component" value="Unassembled WGS sequence"/>
</dbReference>
<reference evidence="2 3" key="1">
    <citation type="submission" date="2019-06" db="EMBL/GenBank/DDBJ databases">
        <title>The draft genome of Rhizobium smilacinae PTYR-5.</title>
        <authorList>
            <person name="Liu L."/>
            <person name="Li L."/>
            <person name="Zhang X."/>
        </authorList>
    </citation>
    <scope>NUCLEOTIDE SEQUENCE [LARGE SCALE GENOMIC DNA]</scope>
    <source>
        <strain evidence="2 3">PTYR-5</strain>
    </source>
</reference>
<dbReference type="SUPFAM" id="SSF53335">
    <property type="entry name" value="S-adenosyl-L-methionine-dependent methyltransferases"/>
    <property type="match status" value="1"/>
</dbReference>
<dbReference type="Pfam" id="PF13649">
    <property type="entry name" value="Methyltransf_25"/>
    <property type="match status" value="1"/>
</dbReference>
<dbReference type="Gene3D" id="3.40.50.150">
    <property type="entry name" value="Vaccinia Virus protein VP39"/>
    <property type="match status" value="1"/>
</dbReference>
<name>A0A5C4XNH8_9HYPH</name>
<dbReference type="FunFam" id="3.40.50.150:FF:000346">
    <property type="entry name" value="Phospholipid N-methyltransferase"/>
    <property type="match status" value="1"/>
</dbReference>
<evidence type="ECO:0000313" key="3">
    <source>
        <dbReference type="Proteomes" id="UP000311605"/>
    </source>
</evidence>
<dbReference type="RefSeq" id="WP_139671167.1">
    <property type="nucleotide sequence ID" value="NZ_VDMN01000001.1"/>
</dbReference>
<keyword evidence="2" id="KW-0489">Methyltransferase</keyword>
<sequence length="214" mass="23227">MAEGSDVIVADAGFADAQLSDIWHFLRSWISNPLRVGAVAASGETLARLMTQEIDASAGPVIELGPGTGVFTRSLLARGVAENDLTLIEYGDEFLPRLKRRFPTARVLQMDAARLRKARLFDEPSAGAAVSGLPLLSMSPRKQTAILAGVFTYLRPGASLYQFTYGPRCPVPRRILDRLGLKAVRVGGTVRNIPPAAVYRISRRRPFDFSSGAE</sequence>
<organism evidence="2 3">
    <name type="scientific">Aliirhizobium smilacinae</name>
    <dbReference type="NCBI Taxonomy" id="1395944"/>
    <lineage>
        <taxon>Bacteria</taxon>
        <taxon>Pseudomonadati</taxon>
        <taxon>Pseudomonadota</taxon>
        <taxon>Alphaproteobacteria</taxon>
        <taxon>Hyphomicrobiales</taxon>
        <taxon>Rhizobiaceae</taxon>
        <taxon>Aliirhizobium</taxon>
    </lineage>
</organism>
<dbReference type="GO" id="GO:0032259">
    <property type="term" value="P:methylation"/>
    <property type="evidence" value="ECO:0007669"/>
    <property type="project" value="UniProtKB-KW"/>
</dbReference>
<proteinExistence type="predicted"/>